<protein>
    <submittedName>
        <fullName evidence="2">Uncharacterized protein</fullName>
    </submittedName>
</protein>
<sequence length="186" mass="21239">MSIQELKLKLSKLQEQRQALDHDRRSAKPDQLRERKQKHTQLERNVTDAQNALHQVFSEDDVAEAKSMFDRATAELEACEVVIRNLETFISSTSVLDLKVLQEEIEDIKQQIINLLHDDIVGKIKEIPAETIELLKDYVIVSQSGTSSPKGRYGLGSGVTQVFGELRSDDFRAYQKTFEEKFGFSL</sequence>
<gene>
    <name evidence="2" type="ORF">QWY96_13215</name>
</gene>
<evidence type="ECO:0000313" key="3">
    <source>
        <dbReference type="Proteomes" id="UP001223712"/>
    </source>
</evidence>
<organism evidence="2 3">
    <name type="scientific">Vibrio artabrorum</name>
    <dbReference type="NCBI Taxonomy" id="446374"/>
    <lineage>
        <taxon>Bacteria</taxon>
        <taxon>Pseudomonadati</taxon>
        <taxon>Pseudomonadota</taxon>
        <taxon>Gammaproteobacteria</taxon>
        <taxon>Vibrionales</taxon>
        <taxon>Vibrionaceae</taxon>
        <taxon>Vibrio</taxon>
    </lineage>
</organism>
<dbReference type="RefSeq" id="WP_261837404.1">
    <property type="nucleotide sequence ID" value="NZ_AP025458.1"/>
</dbReference>
<dbReference type="Proteomes" id="UP001223712">
    <property type="component" value="Unassembled WGS sequence"/>
</dbReference>
<reference evidence="3" key="1">
    <citation type="journal article" date="2019" name="Int. J. Syst. Evol. Microbiol.">
        <title>The Global Catalogue of Microorganisms (GCM) 10K type strain sequencing project: providing services to taxonomists for standard genome sequencing and annotation.</title>
        <authorList>
            <consortium name="The Broad Institute Genomics Platform"/>
            <consortium name="The Broad Institute Genome Sequencing Center for Infectious Disease"/>
            <person name="Wu L."/>
            <person name="Ma J."/>
        </authorList>
    </citation>
    <scope>NUCLEOTIDE SEQUENCE [LARGE SCALE GENOMIC DNA]</scope>
    <source>
        <strain evidence="3">CECT 7226</strain>
    </source>
</reference>
<proteinExistence type="predicted"/>
<evidence type="ECO:0000256" key="1">
    <source>
        <dbReference type="SAM" id="MobiDB-lite"/>
    </source>
</evidence>
<dbReference type="EMBL" id="JAUFQY010000001">
    <property type="protein sequence ID" value="MDN3701609.1"/>
    <property type="molecule type" value="Genomic_DNA"/>
</dbReference>
<feature type="region of interest" description="Disordered" evidence="1">
    <location>
        <begin position="17"/>
        <end position="41"/>
    </location>
</feature>
<accession>A0ABT8CMC0</accession>
<evidence type="ECO:0000313" key="2">
    <source>
        <dbReference type="EMBL" id="MDN3701609.1"/>
    </source>
</evidence>
<name>A0ABT8CMC0_9VIBR</name>
<comment type="caution">
    <text evidence="2">The sequence shown here is derived from an EMBL/GenBank/DDBJ whole genome shotgun (WGS) entry which is preliminary data.</text>
</comment>
<keyword evidence="3" id="KW-1185">Reference proteome</keyword>